<dbReference type="Proteomes" id="UP001066276">
    <property type="component" value="Chromosome 3_1"/>
</dbReference>
<keyword evidence="2" id="KW-1185">Reference proteome</keyword>
<protein>
    <submittedName>
        <fullName evidence="1">Uncharacterized protein</fullName>
    </submittedName>
</protein>
<comment type="caution">
    <text evidence="1">The sequence shown here is derived from an EMBL/GenBank/DDBJ whole genome shotgun (WGS) entry which is preliminary data.</text>
</comment>
<gene>
    <name evidence="1" type="ORF">NDU88_003400</name>
</gene>
<organism evidence="1 2">
    <name type="scientific">Pleurodeles waltl</name>
    <name type="common">Iberian ribbed newt</name>
    <dbReference type="NCBI Taxonomy" id="8319"/>
    <lineage>
        <taxon>Eukaryota</taxon>
        <taxon>Metazoa</taxon>
        <taxon>Chordata</taxon>
        <taxon>Craniata</taxon>
        <taxon>Vertebrata</taxon>
        <taxon>Euteleostomi</taxon>
        <taxon>Amphibia</taxon>
        <taxon>Batrachia</taxon>
        <taxon>Caudata</taxon>
        <taxon>Salamandroidea</taxon>
        <taxon>Salamandridae</taxon>
        <taxon>Pleurodelinae</taxon>
        <taxon>Pleurodeles</taxon>
    </lineage>
</organism>
<name>A0AAV7UBY2_PLEWA</name>
<accession>A0AAV7UBY2</accession>
<feature type="non-terminal residue" evidence="1">
    <location>
        <position position="50"/>
    </location>
</feature>
<proteinExistence type="predicted"/>
<reference evidence="1" key="1">
    <citation type="journal article" date="2022" name="bioRxiv">
        <title>Sequencing and chromosome-scale assembly of the giantPleurodeles waltlgenome.</title>
        <authorList>
            <person name="Brown T."/>
            <person name="Elewa A."/>
            <person name="Iarovenko S."/>
            <person name="Subramanian E."/>
            <person name="Araus A.J."/>
            <person name="Petzold A."/>
            <person name="Susuki M."/>
            <person name="Suzuki K.-i.T."/>
            <person name="Hayashi T."/>
            <person name="Toyoda A."/>
            <person name="Oliveira C."/>
            <person name="Osipova E."/>
            <person name="Leigh N.D."/>
            <person name="Simon A."/>
            <person name="Yun M.H."/>
        </authorList>
    </citation>
    <scope>NUCLEOTIDE SEQUENCE</scope>
    <source>
        <strain evidence="1">20211129_DDA</strain>
        <tissue evidence="1">Liver</tissue>
    </source>
</reference>
<feature type="non-terminal residue" evidence="1">
    <location>
        <position position="1"/>
    </location>
</feature>
<evidence type="ECO:0000313" key="1">
    <source>
        <dbReference type="EMBL" id="KAJ1186619.1"/>
    </source>
</evidence>
<evidence type="ECO:0000313" key="2">
    <source>
        <dbReference type="Proteomes" id="UP001066276"/>
    </source>
</evidence>
<dbReference type="AlphaFoldDB" id="A0AAV7UBY2"/>
<sequence length="50" mass="5381">PVQEEEEMGELRAPFQSLLKVDAARSGQWEVGVRRAPHTAHGPVLPCSGG</sequence>
<dbReference type="EMBL" id="JANPWB010000005">
    <property type="protein sequence ID" value="KAJ1186619.1"/>
    <property type="molecule type" value="Genomic_DNA"/>
</dbReference>